<keyword evidence="2" id="KW-1185">Reference proteome</keyword>
<evidence type="ECO:0000313" key="2">
    <source>
        <dbReference type="Proteomes" id="UP000233556"/>
    </source>
</evidence>
<protein>
    <submittedName>
        <fullName evidence="1">Uncharacterized protein</fullName>
    </submittedName>
</protein>
<dbReference type="Proteomes" id="UP000233556">
    <property type="component" value="Unassembled WGS sequence"/>
</dbReference>
<dbReference type="EMBL" id="KZ506039">
    <property type="protein sequence ID" value="PKU42036.1"/>
    <property type="molecule type" value="Genomic_DNA"/>
</dbReference>
<reference evidence="2" key="2">
    <citation type="submission" date="2017-12" db="EMBL/GenBank/DDBJ databases">
        <title>Genome sequence of the Bar-tailed Godwit (Limosa lapponica baueri).</title>
        <authorList>
            <person name="Lima N.C.B."/>
            <person name="Parody-Merino A.M."/>
            <person name="Battley P.F."/>
            <person name="Fidler A.E."/>
            <person name="Prosdocimi F."/>
        </authorList>
    </citation>
    <scope>NUCLEOTIDE SEQUENCE [LARGE SCALE GENOMIC DNA]</scope>
</reference>
<reference evidence="2" key="1">
    <citation type="submission" date="2017-11" db="EMBL/GenBank/DDBJ databases">
        <authorList>
            <person name="Lima N.C."/>
            <person name="Parody-Merino A.M."/>
            <person name="Battley P.F."/>
            <person name="Fidler A.E."/>
            <person name="Prosdocimi F."/>
        </authorList>
    </citation>
    <scope>NUCLEOTIDE SEQUENCE [LARGE SCALE GENOMIC DNA]</scope>
</reference>
<sequence>MYVSRLGNHYVFNAPDYATELGDRTGYAKQGKVYGVRRFCWESRQESRSFCKLLALCWYATDTDWCLEAKADLPRLQRVLAVAVVPCADSRRKVEMPCITQLSS</sequence>
<accession>A0A2I0U7J4</accession>
<organism evidence="1 2">
    <name type="scientific">Limosa lapponica baueri</name>
    <dbReference type="NCBI Taxonomy" id="1758121"/>
    <lineage>
        <taxon>Eukaryota</taxon>
        <taxon>Metazoa</taxon>
        <taxon>Chordata</taxon>
        <taxon>Craniata</taxon>
        <taxon>Vertebrata</taxon>
        <taxon>Euteleostomi</taxon>
        <taxon>Archelosauria</taxon>
        <taxon>Archosauria</taxon>
        <taxon>Dinosauria</taxon>
        <taxon>Saurischia</taxon>
        <taxon>Theropoda</taxon>
        <taxon>Coelurosauria</taxon>
        <taxon>Aves</taxon>
        <taxon>Neognathae</taxon>
        <taxon>Neoaves</taxon>
        <taxon>Charadriiformes</taxon>
        <taxon>Scolopacidae</taxon>
        <taxon>Limosa</taxon>
    </lineage>
</organism>
<proteinExistence type="predicted"/>
<dbReference type="AlphaFoldDB" id="A0A2I0U7J4"/>
<gene>
    <name evidence="1" type="ORF">llap_7658</name>
</gene>
<name>A0A2I0U7J4_LIMLA</name>
<evidence type="ECO:0000313" key="1">
    <source>
        <dbReference type="EMBL" id="PKU42036.1"/>
    </source>
</evidence>